<reference evidence="11" key="1">
    <citation type="submission" date="2011-02" db="EMBL/GenBank/DDBJ databases">
        <title>The genome of the leaf-cutting ant Acromyrmex echinatior suggests key adaptations to social evolution and fungus farming.</title>
        <authorList>
            <person name="Nygaard S."/>
            <person name="Zhang G."/>
        </authorList>
    </citation>
    <scope>NUCLEOTIDE SEQUENCE</scope>
</reference>
<keyword evidence="4" id="KW-0812">Transmembrane</keyword>
<gene>
    <name evidence="11" type="ORF">G5I_08230</name>
</gene>
<evidence type="ECO:0000256" key="1">
    <source>
        <dbReference type="ARBA" id="ARBA00004479"/>
    </source>
</evidence>
<sequence>MLCAPQRAWLSLSLTSGLRRCGDFRIYKTLAVGRRKTASHVLLITSSRCAFACSPATEFEYRRCQPTPTGESVLHMKDDSPLSGEITVTTFTQYLVSTRQCYDNQKQNQGEDMIRIVFAFLIHVHFSRGITKDDEICYHPRANIHPECNFTESQQRLVCFNGFKDEWRARVKDVQVLILCVWPKATFDPQEILRGFIFLRKLIIANSNLTQLSTAFPSEMKFLEKINVTGTKLRLLPNDAFSNLWSLRCLDLRNNALEEISITVFDVPTLKDIYLTGNPLRCTEDVAWILDSSEGSAASKVVDKDKLLCATPYDGRPLVPVVKIIVTLKEECKETVCDCELIYVTPPGEFTQRLIVFISVNCSYRGLTEMPEFLPTDTNILHLSGNKIKDLTPLATNPAYKSLLDLYIDDNLVESIARLEGSDWLDHFRRLNLRGNKLTDLPTYALEDALLHNRNAANLYLGNNSWTCDCHFTPGFQDLLIRHPNIIKDINDIRCAFTSDNDNSNKQIRDLTRTEICILPDEDSWLHPLDILNIILASLIFLVLGKLLYDYWSFKKTGKLPWIVAKIP</sequence>
<evidence type="ECO:0000256" key="6">
    <source>
        <dbReference type="ARBA" id="ARBA00022889"/>
    </source>
</evidence>
<dbReference type="InterPro" id="IPR032675">
    <property type="entry name" value="LRR_dom_sf"/>
</dbReference>
<evidence type="ECO:0000256" key="5">
    <source>
        <dbReference type="ARBA" id="ARBA00022737"/>
    </source>
</evidence>
<dbReference type="PANTHER" id="PTHR24368:SF210">
    <property type="entry name" value="SURFACE ANTIGEN BSPA-LIKE"/>
    <property type="match status" value="1"/>
</dbReference>
<dbReference type="InterPro" id="IPR031283">
    <property type="entry name" value="AMIGO"/>
</dbReference>
<proteinExistence type="inferred from homology"/>
<keyword evidence="12" id="KW-1185">Reference proteome</keyword>
<dbReference type="SUPFAM" id="SSF52058">
    <property type="entry name" value="L domain-like"/>
    <property type="match status" value="1"/>
</dbReference>
<organism evidence="12">
    <name type="scientific">Acromyrmex echinatior</name>
    <name type="common">Panamanian leafcutter ant</name>
    <name type="synonym">Acromyrmex octospinosus echinatior</name>
    <dbReference type="NCBI Taxonomy" id="103372"/>
    <lineage>
        <taxon>Eukaryota</taxon>
        <taxon>Metazoa</taxon>
        <taxon>Ecdysozoa</taxon>
        <taxon>Arthropoda</taxon>
        <taxon>Hexapoda</taxon>
        <taxon>Insecta</taxon>
        <taxon>Pterygota</taxon>
        <taxon>Neoptera</taxon>
        <taxon>Endopterygota</taxon>
        <taxon>Hymenoptera</taxon>
        <taxon>Apocrita</taxon>
        <taxon>Aculeata</taxon>
        <taxon>Formicoidea</taxon>
        <taxon>Formicidae</taxon>
        <taxon>Myrmicinae</taxon>
        <taxon>Acromyrmex</taxon>
    </lineage>
</organism>
<evidence type="ECO:0000256" key="2">
    <source>
        <dbReference type="ARBA" id="ARBA00005670"/>
    </source>
</evidence>
<dbReference type="Gene3D" id="3.80.10.10">
    <property type="entry name" value="Ribonuclease Inhibitor"/>
    <property type="match status" value="2"/>
</dbReference>
<dbReference type="GO" id="GO:0007155">
    <property type="term" value="P:cell adhesion"/>
    <property type="evidence" value="ECO:0007669"/>
    <property type="project" value="UniProtKB-KW"/>
</dbReference>
<keyword evidence="6" id="KW-0130">Cell adhesion</keyword>
<evidence type="ECO:0000313" key="12">
    <source>
        <dbReference type="Proteomes" id="UP000007755"/>
    </source>
</evidence>
<dbReference type="Pfam" id="PF13855">
    <property type="entry name" value="LRR_8"/>
    <property type="match status" value="1"/>
</dbReference>
<keyword evidence="8" id="KW-0472">Membrane</keyword>
<evidence type="ECO:0000256" key="9">
    <source>
        <dbReference type="ARBA" id="ARBA00023180"/>
    </source>
</evidence>
<dbReference type="STRING" id="103372.F4WQY7"/>
<dbReference type="OrthoDB" id="6343311at2759"/>
<evidence type="ECO:0000256" key="10">
    <source>
        <dbReference type="ARBA" id="ARBA00023319"/>
    </source>
</evidence>
<dbReference type="EMBL" id="GL888275">
    <property type="protein sequence ID" value="EGI63500.1"/>
    <property type="molecule type" value="Genomic_DNA"/>
</dbReference>
<name>F4WQY7_ACREC</name>
<evidence type="ECO:0000256" key="7">
    <source>
        <dbReference type="ARBA" id="ARBA00022989"/>
    </source>
</evidence>
<dbReference type="GO" id="GO:0016020">
    <property type="term" value="C:membrane"/>
    <property type="evidence" value="ECO:0007669"/>
    <property type="project" value="UniProtKB-SubCell"/>
</dbReference>
<keyword evidence="10" id="KW-0393">Immunoglobulin domain</keyword>
<dbReference type="InParanoid" id="F4WQY7"/>
<dbReference type="InterPro" id="IPR003591">
    <property type="entry name" value="Leu-rich_rpt_typical-subtyp"/>
</dbReference>
<protein>
    <submittedName>
        <fullName evidence="11">Protein singed wings 2</fullName>
    </submittedName>
</protein>
<dbReference type="SMART" id="SM00369">
    <property type="entry name" value="LRR_TYP"/>
    <property type="match status" value="3"/>
</dbReference>
<dbReference type="InterPro" id="IPR001611">
    <property type="entry name" value="Leu-rich_rpt"/>
</dbReference>
<dbReference type="FunCoup" id="F4WQY7">
    <property type="interactions" value="25"/>
</dbReference>
<dbReference type="Proteomes" id="UP000007755">
    <property type="component" value="Unassembled WGS sequence"/>
</dbReference>
<evidence type="ECO:0000313" key="11">
    <source>
        <dbReference type="EMBL" id="EGI63500.1"/>
    </source>
</evidence>
<keyword evidence="9" id="KW-0325">Glycoprotein</keyword>
<comment type="subcellular location">
    <subcellularLocation>
        <location evidence="1">Membrane</location>
        <topology evidence="1">Single-pass type I membrane protein</topology>
    </subcellularLocation>
</comment>
<keyword evidence="3" id="KW-0433">Leucine-rich repeat</keyword>
<keyword evidence="7" id="KW-1133">Transmembrane helix</keyword>
<evidence type="ECO:0000256" key="8">
    <source>
        <dbReference type="ARBA" id="ARBA00023136"/>
    </source>
</evidence>
<comment type="similarity">
    <text evidence="2">Belongs to the immunoglobulin superfamily. AMIGO family.</text>
</comment>
<evidence type="ECO:0000256" key="3">
    <source>
        <dbReference type="ARBA" id="ARBA00022614"/>
    </source>
</evidence>
<dbReference type="AlphaFoldDB" id="F4WQY7"/>
<accession>F4WQY7</accession>
<dbReference type="eggNOG" id="KOG0619">
    <property type="taxonomic scope" value="Eukaryota"/>
</dbReference>
<keyword evidence="5" id="KW-0677">Repeat</keyword>
<evidence type="ECO:0000256" key="4">
    <source>
        <dbReference type="ARBA" id="ARBA00022692"/>
    </source>
</evidence>
<dbReference type="PANTHER" id="PTHR24368">
    <property type="entry name" value="AMPHOTERIN-INDUCED PROTEIN"/>
    <property type="match status" value="1"/>
</dbReference>